<keyword evidence="1" id="KW-0175">Coiled coil</keyword>
<sequence>MEEETLSFRLVETTEITEISLHHRTDGEFIVHWEDIERAFPGVTPVRNGISTIKFLRGSDYQSIKQCAQSMDVVLSTSVQSVPQKSGPVGGQTNVPIGATLPLSGMSASNTDPLDTSPTPGSGTIASSKTVSFKQIVTKASRKAREAEIEQRFISPLAPEIQEILRASPNIYHSFAMFLKDGQREQELNRRFQKFEDILVKNSKLQEEMYAKQEEVNRLQKEMSANLEVMKQLEEQVLDNQEEMKEMQQRTLNQIGVLHSRVQAILTQTYELHEYPIPRLFVVLPQDPS</sequence>
<evidence type="ECO:0000313" key="3">
    <source>
        <dbReference type="EMBL" id="KAF9581652.1"/>
    </source>
</evidence>
<organism evidence="3 4">
    <name type="scientific">Lunasporangiospora selenospora</name>
    <dbReference type="NCBI Taxonomy" id="979761"/>
    <lineage>
        <taxon>Eukaryota</taxon>
        <taxon>Fungi</taxon>
        <taxon>Fungi incertae sedis</taxon>
        <taxon>Mucoromycota</taxon>
        <taxon>Mortierellomycotina</taxon>
        <taxon>Mortierellomycetes</taxon>
        <taxon>Mortierellales</taxon>
        <taxon>Mortierellaceae</taxon>
        <taxon>Lunasporangiospora</taxon>
    </lineage>
</organism>
<comment type="caution">
    <text evidence="3">The sequence shown here is derived from an EMBL/GenBank/DDBJ whole genome shotgun (WGS) entry which is preliminary data.</text>
</comment>
<evidence type="ECO:0000256" key="2">
    <source>
        <dbReference type="SAM" id="MobiDB-lite"/>
    </source>
</evidence>
<evidence type="ECO:0000256" key="1">
    <source>
        <dbReference type="SAM" id="Coils"/>
    </source>
</evidence>
<feature type="non-terminal residue" evidence="3">
    <location>
        <position position="289"/>
    </location>
</feature>
<protein>
    <submittedName>
        <fullName evidence="3">Uncharacterized protein</fullName>
    </submittedName>
</protein>
<evidence type="ECO:0000313" key="4">
    <source>
        <dbReference type="Proteomes" id="UP000780801"/>
    </source>
</evidence>
<dbReference type="AlphaFoldDB" id="A0A9P6KEE2"/>
<name>A0A9P6KEE2_9FUNG</name>
<dbReference type="Proteomes" id="UP000780801">
    <property type="component" value="Unassembled WGS sequence"/>
</dbReference>
<gene>
    <name evidence="3" type="ORF">BGW38_001252</name>
</gene>
<dbReference type="OrthoDB" id="2426474at2759"/>
<dbReference type="EMBL" id="JAABOA010001387">
    <property type="protein sequence ID" value="KAF9581652.1"/>
    <property type="molecule type" value="Genomic_DNA"/>
</dbReference>
<accession>A0A9P6KEE2</accession>
<keyword evidence="4" id="KW-1185">Reference proteome</keyword>
<feature type="coiled-coil region" evidence="1">
    <location>
        <begin position="202"/>
        <end position="250"/>
    </location>
</feature>
<proteinExistence type="predicted"/>
<reference evidence="3" key="1">
    <citation type="journal article" date="2020" name="Fungal Divers.">
        <title>Resolving the Mortierellaceae phylogeny through synthesis of multi-gene phylogenetics and phylogenomics.</title>
        <authorList>
            <person name="Vandepol N."/>
            <person name="Liber J."/>
            <person name="Desiro A."/>
            <person name="Na H."/>
            <person name="Kennedy M."/>
            <person name="Barry K."/>
            <person name="Grigoriev I.V."/>
            <person name="Miller A.N."/>
            <person name="O'Donnell K."/>
            <person name="Stajich J.E."/>
            <person name="Bonito G."/>
        </authorList>
    </citation>
    <scope>NUCLEOTIDE SEQUENCE</scope>
    <source>
        <strain evidence="3">KOD1015</strain>
    </source>
</reference>
<feature type="region of interest" description="Disordered" evidence="2">
    <location>
        <begin position="106"/>
        <end position="127"/>
    </location>
</feature>